<keyword evidence="2" id="KW-1185">Reference proteome</keyword>
<comment type="caution">
    <text evidence="1">The sequence shown here is derived from an EMBL/GenBank/DDBJ whole genome shotgun (WGS) entry which is preliminary data.</text>
</comment>
<gene>
    <name evidence="1" type="ORF">C435_02482</name>
</gene>
<name>M0KX34_9EURY</name>
<dbReference type="RefSeq" id="WP_007187951.1">
    <property type="nucleotide sequence ID" value="NZ_AOLS01000011.1"/>
</dbReference>
<sequence length="144" mass="15983">MANIRITGLSDHEKELFEQAADDAGMKLAEYCRTRLRAGYRLWTAGGDFDVVEMRGRLDDDFDQTAANPSPAESATAAEQDRFKQVIKRNLPSDQEHAVSKADLDEIVRDDVLGEALQELIDEGAVEYNAMSEGYVRTEGATPE</sequence>
<reference evidence="1 2" key="1">
    <citation type="journal article" date="2014" name="PLoS Genet.">
        <title>Phylogenetically driven sequencing of extremely halophilic archaea reveals strategies for static and dynamic osmo-response.</title>
        <authorList>
            <person name="Becker E.A."/>
            <person name="Seitzer P.M."/>
            <person name="Tritt A."/>
            <person name="Larsen D."/>
            <person name="Krusor M."/>
            <person name="Yao A.I."/>
            <person name="Wu D."/>
            <person name="Madern D."/>
            <person name="Eisen J.A."/>
            <person name="Darling A.E."/>
            <person name="Facciotti M.T."/>
        </authorList>
    </citation>
    <scope>NUCLEOTIDE SEQUENCE [LARGE SCALE GENOMIC DNA]</scope>
    <source>
        <strain evidence="1 2">ATCC 33799</strain>
    </source>
</reference>
<dbReference type="PATRIC" id="fig|662475.6.peg.489"/>
<accession>M0KX34</accession>
<dbReference type="EMBL" id="AOLS01000011">
    <property type="protein sequence ID" value="EMA25423.1"/>
    <property type="molecule type" value="Genomic_DNA"/>
</dbReference>
<dbReference type="AlphaFoldDB" id="M0KX34"/>
<organism evidence="1 2">
    <name type="scientific">Haloarcula marismortui ATCC 33799</name>
    <dbReference type="NCBI Taxonomy" id="662475"/>
    <lineage>
        <taxon>Archaea</taxon>
        <taxon>Methanobacteriati</taxon>
        <taxon>Methanobacteriota</taxon>
        <taxon>Stenosarchaea group</taxon>
        <taxon>Halobacteria</taxon>
        <taxon>Halobacteriales</taxon>
        <taxon>Haloarculaceae</taxon>
        <taxon>Haloarcula</taxon>
    </lineage>
</organism>
<protein>
    <submittedName>
        <fullName evidence="1">Uncharacterized protein</fullName>
    </submittedName>
</protein>
<evidence type="ECO:0000313" key="1">
    <source>
        <dbReference type="EMBL" id="EMA25423.1"/>
    </source>
</evidence>
<evidence type="ECO:0000313" key="2">
    <source>
        <dbReference type="Proteomes" id="UP000011687"/>
    </source>
</evidence>
<proteinExistence type="predicted"/>
<dbReference type="Proteomes" id="UP000011687">
    <property type="component" value="Unassembled WGS sequence"/>
</dbReference>